<keyword evidence="6 9" id="KW-1133">Transmembrane helix</keyword>
<feature type="transmembrane region" description="Helical" evidence="9">
    <location>
        <begin position="12"/>
        <end position="30"/>
    </location>
</feature>
<dbReference type="GO" id="GO:0055085">
    <property type="term" value="P:transmembrane transport"/>
    <property type="evidence" value="ECO:0007669"/>
    <property type="project" value="InterPro"/>
</dbReference>
<dbReference type="InterPro" id="IPR002898">
    <property type="entry name" value="MotA_ExbB_proton_chnl"/>
</dbReference>
<sequence>MHEQVLTNVIDYGIIGILLVLSIAVVAISLERYVFYRNLNITDFQDIKYLELILTRRLFLVASVGANAPYLGLLGTVLGIMLTFHNMGSDASAIDTGKIMTGLALALKATAVGLVVALLAVVLYNALLRKVRVLMLEWEIANGRKAV</sequence>
<evidence type="ECO:0000259" key="10">
    <source>
        <dbReference type="Pfam" id="PF01618"/>
    </source>
</evidence>
<name>A0A517DSB6_9FIRM</name>
<dbReference type="GO" id="GO:0017038">
    <property type="term" value="P:protein import"/>
    <property type="evidence" value="ECO:0007669"/>
    <property type="project" value="TreeGrafter"/>
</dbReference>
<keyword evidence="2 8" id="KW-0813">Transport</keyword>
<reference evidence="11 12" key="1">
    <citation type="submission" date="2019-02" db="EMBL/GenBank/DDBJ databases">
        <title>Closed genome of Sporomusa termitida DSM 4440.</title>
        <authorList>
            <person name="Poehlein A."/>
            <person name="Daniel R."/>
        </authorList>
    </citation>
    <scope>NUCLEOTIDE SEQUENCE [LARGE SCALE GENOMIC DNA]</scope>
    <source>
        <strain evidence="11 12">DSM 4440</strain>
    </source>
</reference>
<dbReference type="NCBIfam" id="TIGR02805">
    <property type="entry name" value="exbB2"/>
    <property type="match status" value="1"/>
</dbReference>
<evidence type="ECO:0000256" key="3">
    <source>
        <dbReference type="ARBA" id="ARBA00022475"/>
    </source>
</evidence>
<evidence type="ECO:0000256" key="9">
    <source>
        <dbReference type="SAM" id="Phobius"/>
    </source>
</evidence>
<evidence type="ECO:0000256" key="2">
    <source>
        <dbReference type="ARBA" id="ARBA00022448"/>
    </source>
</evidence>
<dbReference type="OrthoDB" id="4045at2"/>
<evidence type="ECO:0000313" key="12">
    <source>
        <dbReference type="Proteomes" id="UP000320776"/>
    </source>
</evidence>
<evidence type="ECO:0000256" key="6">
    <source>
        <dbReference type="ARBA" id="ARBA00022989"/>
    </source>
</evidence>
<dbReference type="GO" id="GO:0005886">
    <property type="term" value="C:plasma membrane"/>
    <property type="evidence" value="ECO:0007669"/>
    <property type="project" value="UniProtKB-SubCell"/>
</dbReference>
<keyword evidence="4 9" id="KW-0812">Transmembrane</keyword>
<keyword evidence="7 9" id="KW-0472">Membrane</keyword>
<accession>A0A517DSB6</accession>
<dbReference type="InterPro" id="IPR050790">
    <property type="entry name" value="ExbB/TolQ_transport"/>
</dbReference>
<dbReference type="PANTHER" id="PTHR30625:SF15">
    <property type="entry name" value="BIOPOLYMER TRANSPORT PROTEIN EXBB"/>
    <property type="match status" value="1"/>
</dbReference>
<dbReference type="AlphaFoldDB" id="A0A517DSB6"/>
<keyword evidence="12" id="KW-1185">Reference proteome</keyword>
<feature type="transmembrane region" description="Helical" evidence="9">
    <location>
        <begin position="104"/>
        <end position="127"/>
    </location>
</feature>
<comment type="similarity">
    <text evidence="8">Belongs to the exbB/tolQ family.</text>
</comment>
<dbReference type="InterPro" id="IPR014172">
    <property type="entry name" value="TonB_ExbB_2"/>
</dbReference>
<keyword evidence="5 8" id="KW-0653">Protein transport</keyword>
<evidence type="ECO:0000256" key="8">
    <source>
        <dbReference type="RuleBase" id="RU004057"/>
    </source>
</evidence>
<dbReference type="Proteomes" id="UP000320776">
    <property type="component" value="Chromosome"/>
</dbReference>
<dbReference type="KEGG" id="sted:SPTER_15810"/>
<organism evidence="11 12">
    <name type="scientific">Sporomusa termitida</name>
    <dbReference type="NCBI Taxonomy" id="2377"/>
    <lineage>
        <taxon>Bacteria</taxon>
        <taxon>Bacillati</taxon>
        <taxon>Bacillota</taxon>
        <taxon>Negativicutes</taxon>
        <taxon>Selenomonadales</taxon>
        <taxon>Sporomusaceae</taxon>
        <taxon>Sporomusa</taxon>
    </lineage>
</organism>
<dbReference type="Pfam" id="PF01618">
    <property type="entry name" value="MotA_ExbB"/>
    <property type="match status" value="1"/>
</dbReference>
<evidence type="ECO:0000256" key="7">
    <source>
        <dbReference type="ARBA" id="ARBA00023136"/>
    </source>
</evidence>
<evidence type="ECO:0000313" key="11">
    <source>
        <dbReference type="EMBL" id="QDR80261.1"/>
    </source>
</evidence>
<dbReference type="EMBL" id="CP036259">
    <property type="protein sequence ID" value="QDR80261.1"/>
    <property type="molecule type" value="Genomic_DNA"/>
</dbReference>
<feature type="domain" description="MotA/TolQ/ExbB proton channel" evidence="10">
    <location>
        <begin position="52"/>
        <end position="139"/>
    </location>
</feature>
<protein>
    <submittedName>
        <fullName evidence="11">ExbB2: tonB-system energizer ExbB</fullName>
    </submittedName>
</protein>
<comment type="subcellular location">
    <subcellularLocation>
        <location evidence="1">Cell membrane</location>
        <topology evidence="1">Multi-pass membrane protein</topology>
    </subcellularLocation>
    <subcellularLocation>
        <location evidence="8">Membrane</location>
        <topology evidence="8">Multi-pass membrane protein</topology>
    </subcellularLocation>
</comment>
<evidence type="ECO:0000256" key="1">
    <source>
        <dbReference type="ARBA" id="ARBA00004651"/>
    </source>
</evidence>
<keyword evidence="3" id="KW-1003">Cell membrane</keyword>
<dbReference type="PANTHER" id="PTHR30625">
    <property type="entry name" value="PROTEIN TOLQ"/>
    <property type="match status" value="1"/>
</dbReference>
<feature type="transmembrane region" description="Helical" evidence="9">
    <location>
        <begin position="58"/>
        <end position="84"/>
    </location>
</feature>
<evidence type="ECO:0000256" key="5">
    <source>
        <dbReference type="ARBA" id="ARBA00022927"/>
    </source>
</evidence>
<proteinExistence type="inferred from homology"/>
<evidence type="ECO:0000256" key="4">
    <source>
        <dbReference type="ARBA" id="ARBA00022692"/>
    </source>
</evidence>
<gene>
    <name evidence="11" type="ORF">SPTER_15810</name>
</gene>